<accession>A0A1B7THM4</accession>
<dbReference type="GO" id="GO:0006487">
    <property type="term" value="P:protein N-linked glycosylation"/>
    <property type="evidence" value="ECO:0007669"/>
    <property type="project" value="TreeGrafter"/>
</dbReference>
<dbReference type="GO" id="GO:0006493">
    <property type="term" value="P:protein O-linked glycosylation"/>
    <property type="evidence" value="ECO:0007669"/>
    <property type="project" value="TreeGrafter"/>
</dbReference>
<dbReference type="FunFam" id="3.90.550.10:FF:000051">
    <property type="entry name" value="Alpha-1,2-mannosyltransferase (Ktr4)"/>
    <property type="match status" value="1"/>
</dbReference>
<evidence type="ECO:0000256" key="4">
    <source>
        <dbReference type="ARBA" id="ARBA00022679"/>
    </source>
</evidence>
<dbReference type="EMBL" id="LXPE01000004">
    <property type="protein sequence ID" value="OBA28254.1"/>
    <property type="molecule type" value="Genomic_DNA"/>
</dbReference>
<evidence type="ECO:0000256" key="6">
    <source>
        <dbReference type="PIRSR" id="PIRSR018153-1"/>
    </source>
</evidence>
<keyword evidence="5" id="KW-0812">Transmembrane</keyword>
<dbReference type="AlphaFoldDB" id="A0A1B7THM4"/>
<dbReference type="InterPro" id="IPR002685">
    <property type="entry name" value="Glyco_trans_15"/>
</dbReference>
<evidence type="ECO:0000313" key="7">
    <source>
        <dbReference type="EMBL" id="OBA28254.1"/>
    </source>
</evidence>
<dbReference type="Proteomes" id="UP000092321">
    <property type="component" value="Unassembled WGS sequence"/>
</dbReference>
<gene>
    <name evidence="7" type="ORF">HANVADRAFT_21829</name>
</gene>
<reference evidence="8" key="1">
    <citation type="journal article" date="2016" name="Proc. Natl. Acad. Sci. U.S.A.">
        <title>Comparative genomics of biotechnologically important yeasts.</title>
        <authorList>
            <person name="Riley R."/>
            <person name="Haridas S."/>
            <person name="Wolfe K.H."/>
            <person name="Lopes M.R."/>
            <person name="Hittinger C.T."/>
            <person name="Goeker M."/>
            <person name="Salamov A.A."/>
            <person name="Wisecaver J.H."/>
            <person name="Long T.M."/>
            <person name="Calvey C.H."/>
            <person name="Aerts A.L."/>
            <person name="Barry K.W."/>
            <person name="Choi C."/>
            <person name="Clum A."/>
            <person name="Coughlan A.Y."/>
            <person name="Deshpande S."/>
            <person name="Douglass A.P."/>
            <person name="Hanson S.J."/>
            <person name="Klenk H.-P."/>
            <person name="LaButti K.M."/>
            <person name="Lapidus A."/>
            <person name="Lindquist E.A."/>
            <person name="Lipzen A.M."/>
            <person name="Meier-Kolthoff J.P."/>
            <person name="Ohm R.A."/>
            <person name="Otillar R.P."/>
            <person name="Pangilinan J.L."/>
            <person name="Peng Y."/>
            <person name="Rokas A."/>
            <person name="Rosa C.A."/>
            <person name="Scheuner C."/>
            <person name="Sibirny A.A."/>
            <person name="Slot J.C."/>
            <person name="Stielow J.B."/>
            <person name="Sun H."/>
            <person name="Kurtzman C.P."/>
            <person name="Blackwell M."/>
            <person name="Grigoriev I.V."/>
            <person name="Jeffries T.W."/>
        </authorList>
    </citation>
    <scope>NUCLEOTIDE SEQUENCE [LARGE SCALE GENOMIC DNA]</scope>
    <source>
        <strain evidence="8">NRRL Y-1626</strain>
    </source>
</reference>
<keyword evidence="5" id="KW-0735">Signal-anchor</keyword>
<dbReference type="PANTHER" id="PTHR31121:SF8">
    <property type="entry name" value="GLYCOLIPID 2-ALPHA-MANNOSYLTRANSFERASE-RELATED"/>
    <property type="match status" value="1"/>
</dbReference>
<dbReference type="GO" id="GO:0000026">
    <property type="term" value="F:alpha-1,2-mannosyltransferase activity"/>
    <property type="evidence" value="ECO:0007669"/>
    <property type="project" value="TreeGrafter"/>
</dbReference>
<keyword evidence="8" id="KW-1185">Reference proteome</keyword>
<proteinExistence type="inferred from homology"/>
<dbReference type="Gene3D" id="3.90.550.10">
    <property type="entry name" value="Spore Coat Polysaccharide Biosynthesis Protein SpsA, Chain A"/>
    <property type="match status" value="1"/>
</dbReference>
<comment type="similarity">
    <text evidence="2">Belongs to the glycosyltransferase 15 family.</text>
</comment>
<protein>
    <submittedName>
        <fullName evidence="7">Glycosyl transferase</fullName>
    </submittedName>
</protein>
<dbReference type="PIRSF" id="PIRSF018153">
    <property type="entry name" value="Glyco_trans_15"/>
    <property type="match status" value="1"/>
</dbReference>
<dbReference type="SUPFAM" id="SSF53448">
    <property type="entry name" value="Nucleotide-diphospho-sugar transferases"/>
    <property type="match status" value="1"/>
</dbReference>
<evidence type="ECO:0000256" key="5">
    <source>
        <dbReference type="ARBA" id="ARBA00022968"/>
    </source>
</evidence>
<dbReference type="PANTHER" id="PTHR31121">
    <property type="entry name" value="ALPHA-1,2 MANNOSYLTRANSFERASE KTR1"/>
    <property type="match status" value="1"/>
</dbReference>
<organism evidence="7 8">
    <name type="scientific">Hanseniaspora valbyensis NRRL Y-1626</name>
    <dbReference type="NCBI Taxonomy" id="766949"/>
    <lineage>
        <taxon>Eukaryota</taxon>
        <taxon>Fungi</taxon>
        <taxon>Dikarya</taxon>
        <taxon>Ascomycota</taxon>
        <taxon>Saccharomycotina</taxon>
        <taxon>Saccharomycetes</taxon>
        <taxon>Saccharomycodales</taxon>
        <taxon>Saccharomycodaceae</taxon>
        <taxon>Hanseniaspora</taxon>
    </lineage>
</organism>
<dbReference type="GO" id="GO:0000032">
    <property type="term" value="P:cell wall mannoprotein biosynthetic process"/>
    <property type="evidence" value="ECO:0007669"/>
    <property type="project" value="TreeGrafter"/>
</dbReference>
<dbReference type="Pfam" id="PF01793">
    <property type="entry name" value="Glyco_transf_15"/>
    <property type="match status" value="1"/>
</dbReference>
<sequence length="344" mass="41773">MFKSEEELKKEPIKACFMSLVRNEELDKLIPSMQRIEERFNKNYNYTYIFFNDVPFTEEFEKKVNETINPKSKVKYIQLPEEMWSYPDFIDEEEAANTREKMKKIIYGGSESYRHMCRFNSKWFYHHPAMAEFDYYWRIEPNTGIYCDVDYDIFEYMNNNKFVYGFTISLYEWEETVPDLWPTTKNFIQQKPHFLNNNNLIKFISDDDGEFYNQCHFWSNFEIANLNFYRSLQYQTYVEYLDRTGIFYYERAGDAPVHSIAASLFLPKEAVTFLNQVSYQHPPFLHCPIEKDVYKQYNCDCNQNYDFTFQGYSCGIRYYDANNIEKPAGYERFQHKKNKRLLSW</sequence>
<keyword evidence="4 7" id="KW-0808">Transferase</keyword>
<dbReference type="GO" id="GO:0016020">
    <property type="term" value="C:membrane"/>
    <property type="evidence" value="ECO:0007669"/>
    <property type="project" value="UniProtKB-SubCell"/>
</dbReference>
<comment type="caution">
    <text evidence="7">The sequence shown here is derived from an EMBL/GenBank/DDBJ whole genome shotgun (WGS) entry which is preliminary data.</text>
</comment>
<dbReference type="GO" id="GO:0005794">
    <property type="term" value="C:Golgi apparatus"/>
    <property type="evidence" value="ECO:0007669"/>
    <property type="project" value="TreeGrafter"/>
</dbReference>
<feature type="active site" description="Nucleophile" evidence="6">
    <location>
        <position position="222"/>
    </location>
</feature>
<evidence type="ECO:0000256" key="2">
    <source>
        <dbReference type="ARBA" id="ARBA00007677"/>
    </source>
</evidence>
<comment type="subcellular location">
    <subcellularLocation>
        <location evidence="1">Membrane</location>
        <topology evidence="1">Single-pass type II membrane protein</topology>
    </subcellularLocation>
</comment>
<evidence type="ECO:0000256" key="1">
    <source>
        <dbReference type="ARBA" id="ARBA00004606"/>
    </source>
</evidence>
<name>A0A1B7THM4_9ASCO</name>
<keyword evidence="3" id="KW-0328">Glycosyltransferase</keyword>
<dbReference type="InterPro" id="IPR029044">
    <property type="entry name" value="Nucleotide-diphossugar_trans"/>
</dbReference>
<dbReference type="OrthoDB" id="439943at2759"/>
<evidence type="ECO:0000256" key="3">
    <source>
        <dbReference type="ARBA" id="ARBA00022676"/>
    </source>
</evidence>
<evidence type="ECO:0000313" key="8">
    <source>
        <dbReference type="Proteomes" id="UP000092321"/>
    </source>
</evidence>